<sequence length="131" mass="15291">MFRFDTTSLSINAKPEKVWEYVANINNWPQFSDFASNIEKIKDGEWVFHTSQGDVRVIEKFDREHLLLDTICIVPSGDEQFIPYRVVPNGEGCELIMTNQQTAGVSDTEYAEQLTWMREELENIKKIMEVR</sequence>
<dbReference type="STRING" id="1332188.L336_0787"/>
<evidence type="ECO:0000313" key="2">
    <source>
        <dbReference type="Proteomes" id="UP000013893"/>
    </source>
</evidence>
<dbReference type="OrthoDB" id="880456at2"/>
<dbReference type="SUPFAM" id="SSF55961">
    <property type="entry name" value="Bet v1-like"/>
    <property type="match status" value="1"/>
</dbReference>
<dbReference type="AlphaFoldDB" id="R4PNE8"/>
<reference evidence="1 2" key="1">
    <citation type="journal article" date="2013" name="Nat. Biotechnol.">
        <title>Genome sequences of rare, uncultured bacteria obtained by differential coverage binning of multiple metagenomes.</title>
        <authorList>
            <person name="Albertsen M."/>
            <person name="Hugenholtz P."/>
            <person name="Skarshewski A."/>
            <person name="Nielsen K.L."/>
            <person name="Tyson G.W."/>
            <person name="Nielsen P.H."/>
        </authorList>
    </citation>
    <scope>NUCLEOTIDE SEQUENCE [LARGE SCALE GENOMIC DNA]</scope>
    <source>
        <strain evidence="1">TM71</strain>
    </source>
</reference>
<keyword evidence="2" id="KW-1185">Reference proteome</keyword>
<organism evidence="1 2">
    <name type="scientific">Candidatus Saccharimonas aalborgensis</name>
    <dbReference type="NCBI Taxonomy" id="1332188"/>
    <lineage>
        <taxon>Bacteria</taxon>
        <taxon>Candidatus Saccharimonadota</taxon>
        <taxon>Candidatus Saccharimonadia</taxon>
        <taxon>Candidatus Saccharimonadales</taxon>
        <taxon>Candidatus Saccharimonadaceae</taxon>
        <taxon>Candidatus Saccharimonas</taxon>
    </lineage>
</organism>
<dbReference type="Proteomes" id="UP000013893">
    <property type="component" value="Chromosome"/>
</dbReference>
<proteinExistence type="predicted"/>
<gene>
    <name evidence="1" type="ORF">L336_0787</name>
</gene>
<evidence type="ECO:0000313" key="1">
    <source>
        <dbReference type="EMBL" id="AGL62489.1"/>
    </source>
</evidence>
<dbReference type="Gene3D" id="3.30.530.20">
    <property type="match status" value="1"/>
</dbReference>
<dbReference type="InterPro" id="IPR023393">
    <property type="entry name" value="START-like_dom_sf"/>
</dbReference>
<dbReference type="Pfam" id="PF10604">
    <property type="entry name" value="Polyketide_cyc2"/>
    <property type="match status" value="1"/>
</dbReference>
<dbReference type="EMBL" id="CP005957">
    <property type="protein sequence ID" value="AGL62489.1"/>
    <property type="molecule type" value="Genomic_DNA"/>
</dbReference>
<dbReference type="HOGENOM" id="CLU_1923766_0_0_0"/>
<accession>R4PNE8</accession>
<dbReference type="KEGG" id="saal:L336_0787"/>
<protein>
    <submittedName>
        <fullName evidence="1">Uncharacterized protein</fullName>
    </submittedName>
</protein>
<dbReference type="InterPro" id="IPR019587">
    <property type="entry name" value="Polyketide_cyclase/dehydratase"/>
</dbReference>
<name>R4PNE8_9BACT</name>
<dbReference type="RefSeq" id="WP_015641939.1">
    <property type="nucleotide sequence ID" value="NC_021219.1"/>
</dbReference>